<dbReference type="InterPro" id="IPR036390">
    <property type="entry name" value="WH_DNA-bd_sf"/>
</dbReference>
<evidence type="ECO:0000313" key="9">
    <source>
        <dbReference type="EMBL" id="KAF2151658.1"/>
    </source>
</evidence>
<dbReference type="InterPro" id="IPR001766">
    <property type="entry name" value="Fork_head_dom"/>
</dbReference>
<dbReference type="EMBL" id="ML996087">
    <property type="protein sequence ID" value="KAF2151658.1"/>
    <property type="molecule type" value="Genomic_DNA"/>
</dbReference>
<comment type="caution">
    <text evidence="9">The sequence shown here is derived from an EMBL/GenBank/DDBJ whole genome shotgun (WGS) entry which is preliminary data.</text>
</comment>
<name>A0A9P4IXC9_9PEZI</name>
<feature type="DNA-binding region" description="Fork-head" evidence="6">
    <location>
        <begin position="251"/>
        <end position="295"/>
    </location>
</feature>
<sequence>MEKQNVRQWVSSALDRSKSAHEEARWASHVAEHGLLSRHDSADFVLPLGLAATTGYCSGVQNTSTAHGVGASPTSNEAQLLRSKLTACETTSAVYKSPAPDTLSDHPTPDHSTSTLSPPSLGSAMTYCDFPAYGLDDHHSYQDTSVNMQTALPQMDYLRQYNDDYPTTTMPYYGDQFSTHSTHPVPSGSGIDTFYSRGFSTDESMSNIELATTDQEMQEPNFALPTPRSFNGTSDTEPGGDALASKLHKCLSEAPGQQMSLQSIYEWMRRNVPKIRTSPNRGWENSVRHNLSMNRVRPFSYPFPFLSFPFLSLPYITLPYHSLTTIFTGFRKSSPSTRLQPEQKSHALAPELRSSGTRARPIHHAVQEAHRRQASAHRQPRRQNQSGTQAHQERQGGATTCTSPTNVCTGPARGVNGEVGA</sequence>
<gene>
    <name evidence="9" type="ORF">K461DRAFT_154777</name>
</gene>
<dbReference type="PANTHER" id="PTHR45881">
    <property type="entry name" value="CHECKPOINT SUPPRESSOR 1-LIKE, ISOFORM A-RELATED"/>
    <property type="match status" value="1"/>
</dbReference>
<dbReference type="GO" id="GO:0000981">
    <property type="term" value="F:DNA-binding transcription factor activity, RNA polymerase II-specific"/>
    <property type="evidence" value="ECO:0007669"/>
    <property type="project" value="TreeGrafter"/>
</dbReference>
<keyword evidence="5 6" id="KW-0539">Nucleus</keyword>
<evidence type="ECO:0000256" key="3">
    <source>
        <dbReference type="ARBA" id="ARBA00023125"/>
    </source>
</evidence>
<proteinExistence type="predicted"/>
<dbReference type="Gene3D" id="1.10.10.10">
    <property type="entry name" value="Winged helix-like DNA-binding domain superfamily/Winged helix DNA-binding domain"/>
    <property type="match status" value="1"/>
</dbReference>
<dbReference type="OrthoDB" id="5954824at2759"/>
<feature type="compositionally biased region" description="Polar residues" evidence="7">
    <location>
        <begin position="397"/>
        <end position="408"/>
    </location>
</feature>
<evidence type="ECO:0000256" key="5">
    <source>
        <dbReference type="ARBA" id="ARBA00023242"/>
    </source>
</evidence>
<protein>
    <recommendedName>
        <fullName evidence="8">Fork-head domain-containing protein</fullName>
    </recommendedName>
</protein>
<feature type="compositionally biased region" description="Polar residues" evidence="7">
    <location>
        <begin position="332"/>
        <end position="342"/>
    </location>
</feature>
<feature type="domain" description="Fork-head" evidence="8">
    <location>
        <begin position="251"/>
        <end position="295"/>
    </location>
</feature>
<evidence type="ECO:0000256" key="4">
    <source>
        <dbReference type="ARBA" id="ARBA00023163"/>
    </source>
</evidence>
<evidence type="ECO:0000313" key="10">
    <source>
        <dbReference type="Proteomes" id="UP000799439"/>
    </source>
</evidence>
<comment type="subcellular location">
    <subcellularLocation>
        <location evidence="1 6">Nucleus</location>
    </subcellularLocation>
</comment>
<evidence type="ECO:0000256" key="7">
    <source>
        <dbReference type="SAM" id="MobiDB-lite"/>
    </source>
</evidence>
<dbReference type="PROSITE" id="PS50039">
    <property type="entry name" value="FORK_HEAD_3"/>
    <property type="match status" value="1"/>
</dbReference>
<feature type="compositionally biased region" description="Basic residues" evidence="7">
    <location>
        <begin position="372"/>
        <end position="381"/>
    </location>
</feature>
<organism evidence="9 10">
    <name type="scientific">Myriangium duriaei CBS 260.36</name>
    <dbReference type="NCBI Taxonomy" id="1168546"/>
    <lineage>
        <taxon>Eukaryota</taxon>
        <taxon>Fungi</taxon>
        <taxon>Dikarya</taxon>
        <taxon>Ascomycota</taxon>
        <taxon>Pezizomycotina</taxon>
        <taxon>Dothideomycetes</taxon>
        <taxon>Dothideomycetidae</taxon>
        <taxon>Myriangiales</taxon>
        <taxon>Myriangiaceae</taxon>
        <taxon>Myriangium</taxon>
    </lineage>
</organism>
<feature type="region of interest" description="Disordered" evidence="7">
    <location>
        <begin position="96"/>
        <end position="118"/>
    </location>
</feature>
<keyword evidence="4" id="KW-0804">Transcription</keyword>
<keyword evidence="3 6" id="KW-0238">DNA-binding</keyword>
<evidence type="ECO:0000256" key="2">
    <source>
        <dbReference type="ARBA" id="ARBA00023015"/>
    </source>
</evidence>
<evidence type="ECO:0000256" key="6">
    <source>
        <dbReference type="PROSITE-ProRule" id="PRU00089"/>
    </source>
</evidence>
<evidence type="ECO:0000259" key="8">
    <source>
        <dbReference type="PROSITE" id="PS50039"/>
    </source>
</evidence>
<feature type="region of interest" description="Disordered" evidence="7">
    <location>
        <begin position="332"/>
        <end position="421"/>
    </location>
</feature>
<keyword evidence="2" id="KW-0805">Transcription regulation</keyword>
<reference evidence="9" key="1">
    <citation type="journal article" date="2020" name="Stud. Mycol.">
        <title>101 Dothideomycetes genomes: a test case for predicting lifestyles and emergence of pathogens.</title>
        <authorList>
            <person name="Haridas S."/>
            <person name="Albert R."/>
            <person name="Binder M."/>
            <person name="Bloem J."/>
            <person name="Labutti K."/>
            <person name="Salamov A."/>
            <person name="Andreopoulos B."/>
            <person name="Baker S."/>
            <person name="Barry K."/>
            <person name="Bills G."/>
            <person name="Bluhm B."/>
            <person name="Cannon C."/>
            <person name="Castanera R."/>
            <person name="Culley D."/>
            <person name="Daum C."/>
            <person name="Ezra D."/>
            <person name="Gonzalez J."/>
            <person name="Henrissat B."/>
            <person name="Kuo A."/>
            <person name="Liang C."/>
            <person name="Lipzen A."/>
            <person name="Lutzoni F."/>
            <person name="Magnuson J."/>
            <person name="Mondo S."/>
            <person name="Nolan M."/>
            <person name="Ohm R."/>
            <person name="Pangilinan J."/>
            <person name="Park H.-J."/>
            <person name="Ramirez L."/>
            <person name="Alfaro M."/>
            <person name="Sun H."/>
            <person name="Tritt A."/>
            <person name="Yoshinaga Y."/>
            <person name="Zwiers L.-H."/>
            <person name="Turgeon B."/>
            <person name="Goodwin S."/>
            <person name="Spatafora J."/>
            <person name="Crous P."/>
            <person name="Grigoriev I."/>
        </authorList>
    </citation>
    <scope>NUCLEOTIDE SEQUENCE</scope>
    <source>
        <strain evidence="9">CBS 260.36</strain>
    </source>
</reference>
<evidence type="ECO:0000256" key="1">
    <source>
        <dbReference type="ARBA" id="ARBA00004123"/>
    </source>
</evidence>
<dbReference type="AlphaFoldDB" id="A0A9P4IXC9"/>
<dbReference type="Pfam" id="PF00250">
    <property type="entry name" value="Forkhead"/>
    <property type="match status" value="1"/>
</dbReference>
<dbReference type="InterPro" id="IPR036388">
    <property type="entry name" value="WH-like_DNA-bd_sf"/>
</dbReference>
<keyword evidence="10" id="KW-1185">Reference proteome</keyword>
<dbReference type="SUPFAM" id="SSF46785">
    <property type="entry name" value="Winged helix' DNA-binding domain"/>
    <property type="match status" value="1"/>
</dbReference>
<dbReference type="GO" id="GO:0005634">
    <property type="term" value="C:nucleus"/>
    <property type="evidence" value="ECO:0007669"/>
    <property type="project" value="UniProtKB-SubCell"/>
</dbReference>
<dbReference type="GO" id="GO:0000978">
    <property type="term" value="F:RNA polymerase II cis-regulatory region sequence-specific DNA binding"/>
    <property type="evidence" value="ECO:0007669"/>
    <property type="project" value="TreeGrafter"/>
</dbReference>
<dbReference type="SMART" id="SM00339">
    <property type="entry name" value="FH"/>
    <property type="match status" value="1"/>
</dbReference>
<dbReference type="Proteomes" id="UP000799439">
    <property type="component" value="Unassembled WGS sequence"/>
</dbReference>
<dbReference type="PANTHER" id="PTHR45881:SF5">
    <property type="entry name" value="FORK-HEAD DOMAIN-CONTAINING PROTEIN"/>
    <property type="match status" value="1"/>
</dbReference>
<accession>A0A9P4IXC9</accession>